<gene>
    <name evidence="3" type="ORF">AVDCRST_MAG86-1186</name>
</gene>
<protein>
    <submittedName>
        <fullName evidence="3">Glucoamylase</fullName>
        <ecNumber evidence="3">3.2.1.3</ecNumber>
    </submittedName>
</protein>
<dbReference type="PANTHER" id="PTHR31616">
    <property type="entry name" value="TREHALASE"/>
    <property type="match status" value="1"/>
</dbReference>
<dbReference type="AlphaFoldDB" id="A0A6J4V284"/>
<keyword evidence="3" id="KW-0378">Hydrolase</keyword>
<proteinExistence type="predicted"/>
<evidence type="ECO:0000259" key="1">
    <source>
        <dbReference type="Pfam" id="PF00723"/>
    </source>
</evidence>
<dbReference type="GO" id="GO:0005975">
    <property type="term" value="P:carbohydrate metabolic process"/>
    <property type="evidence" value="ECO:0007669"/>
    <property type="project" value="InterPro"/>
</dbReference>
<feature type="domain" description="GH15-like" evidence="1">
    <location>
        <begin position="220"/>
        <end position="594"/>
    </location>
</feature>
<dbReference type="EMBL" id="CADCWP010000087">
    <property type="protein sequence ID" value="CAA9567385.1"/>
    <property type="molecule type" value="Genomic_DNA"/>
</dbReference>
<accession>A0A6J4V284</accession>
<evidence type="ECO:0000259" key="2">
    <source>
        <dbReference type="Pfam" id="PF19291"/>
    </source>
</evidence>
<reference evidence="3" key="1">
    <citation type="submission" date="2020-02" db="EMBL/GenBank/DDBJ databases">
        <authorList>
            <person name="Meier V. D."/>
        </authorList>
    </citation>
    <scope>NUCLEOTIDE SEQUENCE</scope>
    <source>
        <strain evidence="3">AVDCRST_MAG86</strain>
    </source>
</reference>
<sequence length="605" mass="67783">MPYQPIENYGVIGDLRTAALVGKNGSLDWLCLPHFDSPSVFAAILDDAKGGRFQIAPTYEGATTKQLYWPDTNILVTRFLSPSGVAETVDFMPVGGEQQLVRRVRCVRGEVTFRARCQPAFNYARDPHRVELTAEGAIFRAENASLALATLLPLEQNGEGVTADFSLREGKTANFVLASLASDDAVLPCPSEEEMEGLFQATVAYWRGWLSKCTYQGRWRETVQRSALALKLLTFAPTGAIVAAATSGLPETLGGERNWDYRYTWIRDAAFSLYGLLRIGFTEEAAHFMEWLSEHCLADSPDGSLNLMYRIGEQTPLHEEVLEHLEGYKGSSPVRIGNDASGQLQLDIYGELLDAVYLYNKHGAPISYDLWQKVRRLLNWLCDNWGRPDEGIWEPRGGPQQNVYSKVMCWVALDRGARLAEKRSFPSEREQWLKERDKIYEEVMERGWSEARGAFVQSYGSDALDAATLIMPLVFFLSPTDPRMLRMLEAIQKSPEDGGLLSDGLVYRYNFEHAPDGLMGEEGTFNMCTFWLVEALTRAGRTDPKKLDEARLMFERMLGYANHLGLYAEETGPSGEALGNFPQAFTHLSLISAAFNLDRALARRV</sequence>
<dbReference type="GO" id="GO:0004339">
    <property type="term" value="F:glucan 1,4-alpha-glucosidase activity"/>
    <property type="evidence" value="ECO:0007669"/>
    <property type="project" value="UniProtKB-EC"/>
</dbReference>
<evidence type="ECO:0000313" key="3">
    <source>
        <dbReference type="EMBL" id="CAA9567385.1"/>
    </source>
</evidence>
<feature type="domain" description="Trehalase-like N-terminal" evidence="2">
    <location>
        <begin position="4"/>
        <end position="148"/>
    </location>
</feature>
<dbReference type="PANTHER" id="PTHR31616:SF0">
    <property type="entry name" value="GLUCAN 1,4-ALPHA-GLUCOSIDASE"/>
    <property type="match status" value="1"/>
</dbReference>
<dbReference type="InterPro" id="IPR045582">
    <property type="entry name" value="Trehalase-like_N"/>
</dbReference>
<dbReference type="InterPro" id="IPR011613">
    <property type="entry name" value="GH15-like"/>
</dbReference>
<keyword evidence="3" id="KW-0326">Glycosidase</keyword>
<dbReference type="Pfam" id="PF19291">
    <property type="entry name" value="TREH_N"/>
    <property type="match status" value="1"/>
</dbReference>
<organism evidence="3">
    <name type="scientific">uncultured Truepera sp</name>
    <dbReference type="NCBI Taxonomy" id="543023"/>
    <lineage>
        <taxon>Bacteria</taxon>
        <taxon>Thermotogati</taxon>
        <taxon>Deinococcota</taxon>
        <taxon>Deinococci</taxon>
        <taxon>Trueperales</taxon>
        <taxon>Trueperaceae</taxon>
        <taxon>Truepera</taxon>
        <taxon>environmental samples</taxon>
    </lineage>
</organism>
<dbReference type="SUPFAM" id="SSF48208">
    <property type="entry name" value="Six-hairpin glycosidases"/>
    <property type="match status" value="1"/>
</dbReference>
<dbReference type="Pfam" id="PF00723">
    <property type="entry name" value="Glyco_hydro_15"/>
    <property type="match status" value="1"/>
</dbReference>
<dbReference type="EC" id="3.2.1.3" evidence="3"/>
<dbReference type="InterPro" id="IPR012341">
    <property type="entry name" value="6hp_glycosidase-like_sf"/>
</dbReference>
<dbReference type="Gene3D" id="1.50.10.10">
    <property type="match status" value="1"/>
</dbReference>
<name>A0A6J4V284_9DEIN</name>
<dbReference type="InterPro" id="IPR008928">
    <property type="entry name" value="6-hairpin_glycosidase_sf"/>
</dbReference>